<organism evidence="1 2">
    <name type="scientific">Prosthecobacter fusiformis</name>
    <dbReference type="NCBI Taxonomy" id="48464"/>
    <lineage>
        <taxon>Bacteria</taxon>
        <taxon>Pseudomonadati</taxon>
        <taxon>Verrucomicrobiota</taxon>
        <taxon>Verrucomicrobiia</taxon>
        <taxon>Verrucomicrobiales</taxon>
        <taxon>Verrucomicrobiaceae</taxon>
        <taxon>Prosthecobacter</taxon>
    </lineage>
</organism>
<gene>
    <name evidence="1" type="ORF">EI77_04088</name>
</gene>
<keyword evidence="2" id="KW-1185">Reference proteome</keyword>
<sequence length="368" mass="41222">MIAVADTNTLWRSKPFEALGKSTRVVGLRPRDIGAAWRQRKRKSTLIPGFECQSVTLPYGWASRWPSWTAFCLWAKIQREAKKEGGLQAVVVTSPHYLELARKASPYAPTFYYCSDDYEQYERWGGKAILSQEAQLVRSVKHSFFVSQVLANRAISDYGISQERVSVSPNATDINSIEEIDKKRIEQLIQAFPGLHHPLVGVVGAINDRLDFEAIYSCLELPQVGSLVMVGGVQGSCEDVIPCQVRNHPKCIITGHQPHCMIPIWMQAIDVALIPYRFTPLNHACSPMRLYDHLAAGKPVVATNACDQVNLFKKLIDVTTTTEELKYQIALLCQQAELGKRHISLIQAAQGNTWDTRARQLAIAMFTP</sequence>
<dbReference type="EMBL" id="SOCA01000010">
    <property type="protein sequence ID" value="TDU64637.1"/>
    <property type="molecule type" value="Genomic_DNA"/>
</dbReference>
<comment type="caution">
    <text evidence="1">The sequence shown here is derived from an EMBL/GenBank/DDBJ whole genome shotgun (WGS) entry which is preliminary data.</text>
</comment>
<evidence type="ECO:0000313" key="2">
    <source>
        <dbReference type="Proteomes" id="UP000295662"/>
    </source>
</evidence>
<proteinExistence type="predicted"/>
<accession>A0A4R7RKB1</accession>
<dbReference type="Gene3D" id="3.40.50.2000">
    <property type="entry name" value="Glycogen Phosphorylase B"/>
    <property type="match status" value="1"/>
</dbReference>
<reference evidence="1 2" key="1">
    <citation type="submission" date="2019-03" db="EMBL/GenBank/DDBJ databases">
        <title>Genomic Encyclopedia of Archaeal and Bacterial Type Strains, Phase II (KMG-II): from individual species to whole genera.</title>
        <authorList>
            <person name="Goeker M."/>
        </authorList>
    </citation>
    <scope>NUCLEOTIDE SEQUENCE [LARGE SCALE GENOMIC DNA]</scope>
    <source>
        <strain evidence="1 2">ATCC 25309</strain>
    </source>
</reference>
<dbReference type="SUPFAM" id="SSF53756">
    <property type="entry name" value="UDP-Glycosyltransferase/glycogen phosphorylase"/>
    <property type="match status" value="1"/>
</dbReference>
<keyword evidence="1" id="KW-0808">Transferase</keyword>
<dbReference type="AlphaFoldDB" id="A0A4R7RKB1"/>
<dbReference type="GO" id="GO:0016740">
    <property type="term" value="F:transferase activity"/>
    <property type="evidence" value="ECO:0007669"/>
    <property type="project" value="UniProtKB-KW"/>
</dbReference>
<name>A0A4R7RKB1_9BACT</name>
<evidence type="ECO:0000313" key="1">
    <source>
        <dbReference type="EMBL" id="TDU64637.1"/>
    </source>
</evidence>
<protein>
    <submittedName>
        <fullName evidence="1">Glycosyltransferase involved in cell wall biosynthesis</fullName>
    </submittedName>
</protein>
<dbReference type="Proteomes" id="UP000295662">
    <property type="component" value="Unassembled WGS sequence"/>
</dbReference>